<sequence length="201" mass="22951">MDTFDAIKTRRAIKKFDNTYKMSPEQVKSLMELTILSPTSYNQQNWRFVTITDQAVKEKIHVAARNQAQPLDGSLVILLCGNMNAWKDDPMRYWKNHPLEKQEHVRDAMHKKYSESPQNRRDEAMRSCGFAAQTIMLAAKQMGLDSCPMVGFEYDEIAKIINLPDEHIIVMMIVVGKAASPAAERGGQLSLDKVVFENKFN</sequence>
<dbReference type="Pfam" id="PF00881">
    <property type="entry name" value="Nitroreductase"/>
    <property type="match status" value="1"/>
</dbReference>
<dbReference type="PANTHER" id="PTHR43673">
    <property type="entry name" value="NAD(P)H NITROREDUCTASE YDGI-RELATED"/>
    <property type="match status" value="1"/>
</dbReference>
<dbReference type="AlphaFoldDB" id="A0A075GFU7"/>
<keyword evidence="2" id="KW-0560">Oxidoreductase</keyword>
<comment type="similarity">
    <text evidence="1">Belongs to the nitroreductase family.</text>
</comment>
<protein>
    <submittedName>
        <fullName evidence="4">Nitroreductase</fullName>
    </submittedName>
</protein>
<dbReference type="PANTHER" id="PTHR43673:SF12">
    <property type="entry name" value="PROTEIN DRGA"/>
    <property type="match status" value="1"/>
</dbReference>
<dbReference type="InterPro" id="IPR029479">
    <property type="entry name" value="Nitroreductase"/>
</dbReference>
<evidence type="ECO:0000256" key="1">
    <source>
        <dbReference type="ARBA" id="ARBA00007118"/>
    </source>
</evidence>
<organism evidence="4">
    <name type="scientific">uncultured marine thaumarchaeote KM3_13_C11</name>
    <dbReference type="NCBI Taxonomy" id="1456007"/>
    <lineage>
        <taxon>Archaea</taxon>
        <taxon>Nitrososphaerota</taxon>
        <taxon>environmental samples</taxon>
    </lineage>
</organism>
<evidence type="ECO:0000259" key="3">
    <source>
        <dbReference type="Pfam" id="PF00881"/>
    </source>
</evidence>
<proteinExistence type="inferred from homology"/>
<dbReference type="SUPFAM" id="SSF55469">
    <property type="entry name" value="FMN-dependent nitroreductase-like"/>
    <property type="match status" value="1"/>
</dbReference>
<evidence type="ECO:0000313" key="4">
    <source>
        <dbReference type="EMBL" id="AIF00857.1"/>
    </source>
</evidence>
<dbReference type="InterPro" id="IPR000415">
    <property type="entry name" value="Nitroreductase-like"/>
</dbReference>
<evidence type="ECO:0000256" key="2">
    <source>
        <dbReference type="ARBA" id="ARBA00023002"/>
    </source>
</evidence>
<dbReference type="EMBL" id="KF900604">
    <property type="protein sequence ID" value="AIF00857.1"/>
    <property type="molecule type" value="Genomic_DNA"/>
</dbReference>
<feature type="domain" description="Nitroreductase" evidence="3">
    <location>
        <begin position="7"/>
        <end position="177"/>
    </location>
</feature>
<dbReference type="Gene3D" id="3.40.109.10">
    <property type="entry name" value="NADH Oxidase"/>
    <property type="match status" value="1"/>
</dbReference>
<name>A0A075GFU7_9ARCH</name>
<dbReference type="CDD" id="cd02137">
    <property type="entry name" value="MhqN-like"/>
    <property type="match status" value="1"/>
</dbReference>
<accession>A0A075GFU7</accession>
<reference evidence="4" key="1">
    <citation type="journal article" date="2014" name="Genome Biol. Evol.">
        <title>Pangenome evidence for extensive interdomain horizontal transfer affecting lineage core and shell genes in uncultured planktonic thaumarchaeota and euryarchaeota.</title>
        <authorList>
            <person name="Deschamps P."/>
            <person name="Zivanovic Y."/>
            <person name="Moreira D."/>
            <person name="Rodriguez-Valera F."/>
            <person name="Lopez-Garcia P."/>
        </authorList>
    </citation>
    <scope>NUCLEOTIDE SEQUENCE</scope>
</reference>
<dbReference type="GO" id="GO:0016491">
    <property type="term" value="F:oxidoreductase activity"/>
    <property type="evidence" value="ECO:0007669"/>
    <property type="project" value="UniProtKB-KW"/>
</dbReference>